<evidence type="ECO:0000313" key="2">
    <source>
        <dbReference type="Proteomes" id="UP000199450"/>
    </source>
</evidence>
<dbReference type="STRING" id="295069.SAMN05421856_10472"/>
<organism evidence="1 2">
    <name type="scientific">Chryseobacterium taichungense</name>
    <dbReference type="NCBI Taxonomy" id="295069"/>
    <lineage>
        <taxon>Bacteria</taxon>
        <taxon>Pseudomonadati</taxon>
        <taxon>Bacteroidota</taxon>
        <taxon>Flavobacteriia</taxon>
        <taxon>Flavobacteriales</taxon>
        <taxon>Weeksellaceae</taxon>
        <taxon>Chryseobacterium group</taxon>
        <taxon>Chryseobacterium</taxon>
    </lineage>
</organism>
<name>A0A1H7Z907_9FLAO</name>
<gene>
    <name evidence="1" type="ORF">SAMN05421856_10472</name>
</gene>
<protein>
    <submittedName>
        <fullName evidence="1">Uncharacterized protein</fullName>
    </submittedName>
</protein>
<dbReference type="EMBL" id="FOBV01000004">
    <property type="protein sequence ID" value="SEM53979.1"/>
    <property type="molecule type" value="Genomic_DNA"/>
</dbReference>
<evidence type="ECO:0000313" key="1">
    <source>
        <dbReference type="EMBL" id="SEM53979.1"/>
    </source>
</evidence>
<keyword evidence="2" id="KW-1185">Reference proteome</keyword>
<reference evidence="2" key="1">
    <citation type="submission" date="2016-10" db="EMBL/GenBank/DDBJ databases">
        <authorList>
            <person name="Varghese N."/>
            <person name="Submissions S."/>
        </authorList>
    </citation>
    <scope>NUCLEOTIDE SEQUENCE [LARGE SCALE GENOMIC DNA]</scope>
    <source>
        <strain evidence="2">DSM 17453</strain>
    </source>
</reference>
<accession>A0A1H7Z907</accession>
<sequence>MSRPGLNGALFGTKKRESFDFAQDKLQTEKDAQIIIKG</sequence>
<proteinExistence type="predicted"/>
<dbReference type="AlphaFoldDB" id="A0A1H7Z907"/>
<dbReference type="Proteomes" id="UP000199450">
    <property type="component" value="Unassembled WGS sequence"/>
</dbReference>